<keyword evidence="8 10" id="KW-0472">Membrane</keyword>
<evidence type="ECO:0000313" key="11">
    <source>
        <dbReference type="EMBL" id="MXR50644.1"/>
    </source>
</evidence>
<comment type="caution">
    <text evidence="11">The sequence shown here is derived from an EMBL/GenBank/DDBJ whole genome shotgun (WGS) entry which is preliminary data.</text>
</comment>
<keyword evidence="4" id="KW-1003">Cell membrane</keyword>
<dbReference type="EMBL" id="WUUT01000001">
    <property type="protein sequence ID" value="MXR50644.1"/>
    <property type="molecule type" value="Genomic_DNA"/>
</dbReference>
<dbReference type="PIRSF" id="PIRSF006603">
    <property type="entry name" value="DinF"/>
    <property type="match status" value="1"/>
</dbReference>
<keyword evidence="5 10" id="KW-0812">Transmembrane</keyword>
<feature type="transmembrane region" description="Helical" evidence="10">
    <location>
        <begin position="153"/>
        <end position="171"/>
    </location>
</feature>
<feature type="transmembrane region" description="Helical" evidence="10">
    <location>
        <begin position="222"/>
        <end position="243"/>
    </location>
</feature>
<gene>
    <name evidence="11" type="ORF">GRX03_03345</name>
</gene>
<dbReference type="GO" id="GO:0015297">
    <property type="term" value="F:antiporter activity"/>
    <property type="evidence" value="ECO:0007669"/>
    <property type="project" value="UniProtKB-KW"/>
</dbReference>
<dbReference type="PANTHER" id="PTHR43298">
    <property type="entry name" value="MULTIDRUG RESISTANCE PROTEIN NORM-RELATED"/>
    <property type="match status" value="1"/>
</dbReference>
<feature type="transmembrane region" description="Helical" evidence="10">
    <location>
        <begin position="77"/>
        <end position="96"/>
    </location>
</feature>
<keyword evidence="12" id="KW-1185">Reference proteome</keyword>
<evidence type="ECO:0000256" key="5">
    <source>
        <dbReference type="ARBA" id="ARBA00022692"/>
    </source>
</evidence>
<evidence type="ECO:0000256" key="2">
    <source>
        <dbReference type="ARBA" id="ARBA00022448"/>
    </source>
</evidence>
<dbReference type="GO" id="GO:0006811">
    <property type="term" value="P:monoatomic ion transport"/>
    <property type="evidence" value="ECO:0007669"/>
    <property type="project" value="UniProtKB-KW"/>
</dbReference>
<sequence length="503" mass="52373">MSSRIPNPVQRTILWIGLGLARLGLIDRDRAIKTTELAWPRVVTGIARMSKNAVDVAMVGVAVGTTAVAGVGFASPFWGLAFAVGGGVAGGTIAMVSQRYGAESWTELGRAVRSSALLAVVLTVPLATVFYLFPEPFISVLSGNEGAIAAGTTYLRIVGLGIPFAALNLVGSRTLVGADDAYTAMQLRGSGAVANILLNAVFIFGLGWGVAGAALGTVLSNVVITAAFAVGLVFGRLPVIGAFPVRISPVGRWAEPEMVRDLVTIGTPVGLRNLVWTTFQFPMLGILDIFGENTVAGWVIARRIWGVMNTPGWGFGLASSSLVGQALGQNDEAEAESYGRDIIRFSAATYAVSAILVALFAEQIVVLFASDPTSPEIPIAINLVYAASFSIVFQGVAGAAAGPLDASGDTRVTFVSQFLGMFCVSIPLAYLGAAGLSVGAKTLPLVGASTPAISIPALGLWGLYLAFLAETAVPAAINYWRFRTDKWKSISQAYRPEAAPADD</sequence>
<feature type="transmembrane region" description="Helical" evidence="10">
    <location>
        <begin position="53"/>
        <end position="71"/>
    </location>
</feature>
<organism evidence="11 12">
    <name type="scientific">Halovenus carboxidivorans</name>
    <dbReference type="NCBI Taxonomy" id="2692199"/>
    <lineage>
        <taxon>Archaea</taxon>
        <taxon>Methanobacteriati</taxon>
        <taxon>Methanobacteriota</taxon>
        <taxon>Stenosarchaea group</taxon>
        <taxon>Halobacteria</taxon>
        <taxon>Halobacteriales</taxon>
        <taxon>Haloarculaceae</taxon>
        <taxon>Halovenus</taxon>
    </lineage>
</organism>
<dbReference type="PANTHER" id="PTHR43298:SF2">
    <property type="entry name" value="FMN_FAD EXPORTER YEEO-RELATED"/>
    <property type="match status" value="1"/>
</dbReference>
<evidence type="ECO:0000313" key="12">
    <source>
        <dbReference type="Proteomes" id="UP000466535"/>
    </source>
</evidence>
<dbReference type="InterPro" id="IPR050222">
    <property type="entry name" value="MATE_MdtK"/>
</dbReference>
<accession>A0A6B0SYJ4</accession>
<dbReference type="CDD" id="cd13137">
    <property type="entry name" value="MATE_NorM_like"/>
    <property type="match status" value="1"/>
</dbReference>
<evidence type="ECO:0000256" key="4">
    <source>
        <dbReference type="ARBA" id="ARBA00022475"/>
    </source>
</evidence>
<keyword evidence="7" id="KW-0406">Ion transport</keyword>
<dbReference type="AlphaFoldDB" id="A0A6B0SYJ4"/>
<dbReference type="NCBIfam" id="TIGR00797">
    <property type="entry name" value="matE"/>
    <property type="match status" value="1"/>
</dbReference>
<dbReference type="Proteomes" id="UP000466535">
    <property type="component" value="Unassembled WGS sequence"/>
</dbReference>
<protein>
    <recommendedName>
        <fullName evidence="9">Multidrug-efflux transporter</fullName>
    </recommendedName>
</protein>
<keyword evidence="2" id="KW-0813">Transport</keyword>
<dbReference type="RefSeq" id="WP_368277930.1">
    <property type="nucleotide sequence ID" value="NZ_WUUT01000001.1"/>
</dbReference>
<name>A0A6B0SYJ4_9EURY</name>
<evidence type="ECO:0000256" key="3">
    <source>
        <dbReference type="ARBA" id="ARBA00022449"/>
    </source>
</evidence>
<evidence type="ECO:0000256" key="10">
    <source>
        <dbReference type="SAM" id="Phobius"/>
    </source>
</evidence>
<feature type="transmembrane region" description="Helical" evidence="10">
    <location>
        <begin position="380"/>
        <end position="402"/>
    </location>
</feature>
<evidence type="ECO:0000256" key="1">
    <source>
        <dbReference type="ARBA" id="ARBA00004651"/>
    </source>
</evidence>
<evidence type="ECO:0000256" key="9">
    <source>
        <dbReference type="ARBA" id="ARBA00031636"/>
    </source>
</evidence>
<dbReference type="InterPro" id="IPR048279">
    <property type="entry name" value="MdtK-like"/>
</dbReference>
<dbReference type="GO" id="GO:0005886">
    <property type="term" value="C:plasma membrane"/>
    <property type="evidence" value="ECO:0007669"/>
    <property type="project" value="UniProtKB-SubCell"/>
</dbReference>
<evidence type="ECO:0000256" key="8">
    <source>
        <dbReference type="ARBA" id="ARBA00023136"/>
    </source>
</evidence>
<feature type="transmembrane region" description="Helical" evidence="10">
    <location>
        <begin position="192"/>
        <end position="216"/>
    </location>
</feature>
<keyword evidence="6 10" id="KW-1133">Transmembrane helix</keyword>
<feature type="transmembrane region" description="Helical" evidence="10">
    <location>
        <begin position="414"/>
        <end position="438"/>
    </location>
</feature>
<dbReference type="Pfam" id="PF01554">
    <property type="entry name" value="MatE"/>
    <property type="match status" value="2"/>
</dbReference>
<evidence type="ECO:0000256" key="7">
    <source>
        <dbReference type="ARBA" id="ARBA00023065"/>
    </source>
</evidence>
<proteinExistence type="predicted"/>
<reference evidence="11 12" key="1">
    <citation type="submission" date="2019-12" db="EMBL/GenBank/DDBJ databases">
        <title>Isolation and characterization of three novel carbon monoxide-oxidizing members of Halobacteria from salione crusts and soils.</title>
        <authorList>
            <person name="Myers M.R."/>
            <person name="King G.M."/>
        </authorList>
    </citation>
    <scope>NUCLEOTIDE SEQUENCE [LARGE SCALE GENOMIC DNA]</scope>
    <source>
        <strain evidence="11 12">WSH3</strain>
    </source>
</reference>
<keyword evidence="3" id="KW-0050">Antiport</keyword>
<feature type="transmembrane region" description="Helical" evidence="10">
    <location>
        <begin position="116"/>
        <end position="133"/>
    </location>
</feature>
<feature type="transmembrane region" description="Helical" evidence="10">
    <location>
        <begin position="347"/>
        <end position="368"/>
    </location>
</feature>
<dbReference type="InterPro" id="IPR002528">
    <property type="entry name" value="MATE_fam"/>
</dbReference>
<feature type="transmembrane region" description="Helical" evidence="10">
    <location>
        <begin position="458"/>
        <end position="480"/>
    </location>
</feature>
<dbReference type="GO" id="GO:0042910">
    <property type="term" value="F:xenobiotic transmembrane transporter activity"/>
    <property type="evidence" value="ECO:0007669"/>
    <property type="project" value="InterPro"/>
</dbReference>
<evidence type="ECO:0000256" key="6">
    <source>
        <dbReference type="ARBA" id="ARBA00022989"/>
    </source>
</evidence>
<comment type="subcellular location">
    <subcellularLocation>
        <location evidence="1">Cell membrane</location>
        <topology evidence="1">Multi-pass membrane protein</topology>
    </subcellularLocation>
</comment>